<dbReference type="InterPro" id="IPR035965">
    <property type="entry name" value="PAS-like_dom_sf"/>
</dbReference>
<dbReference type="PROSITE" id="PS50112">
    <property type="entry name" value="PAS"/>
    <property type="match status" value="1"/>
</dbReference>
<keyword evidence="3" id="KW-1185">Reference proteome</keyword>
<evidence type="ECO:0000259" key="1">
    <source>
        <dbReference type="PROSITE" id="PS50112"/>
    </source>
</evidence>
<gene>
    <name evidence="2" type="ORF">WCY31_01485</name>
</gene>
<organism evidence="2 3">
    <name type="scientific">Sulfurimonas diazotrophicus</name>
    <dbReference type="NCBI Taxonomy" id="3131939"/>
    <lineage>
        <taxon>Bacteria</taxon>
        <taxon>Pseudomonadati</taxon>
        <taxon>Campylobacterota</taxon>
        <taxon>Epsilonproteobacteria</taxon>
        <taxon>Campylobacterales</taxon>
        <taxon>Sulfurimonadaceae</taxon>
        <taxon>Sulfurimonas</taxon>
    </lineage>
</organism>
<dbReference type="SUPFAM" id="SSF55785">
    <property type="entry name" value="PYP-like sensor domain (PAS domain)"/>
    <property type="match status" value="1"/>
</dbReference>
<dbReference type="CDD" id="cd00130">
    <property type="entry name" value="PAS"/>
    <property type="match status" value="1"/>
</dbReference>
<proteinExistence type="predicted"/>
<dbReference type="Gene3D" id="3.30.450.20">
    <property type="entry name" value="PAS domain"/>
    <property type="match status" value="1"/>
</dbReference>
<dbReference type="InterPro" id="IPR013655">
    <property type="entry name" value="PAS_fold_3"/>
</dbReference>
<dbReference type="RefSeq" id="WP_231019950.1">
    <property type="nucleotide sequence ID" value="NZ_CP147920.1"/>
</dbReference>
<dbReference type="Pfam" id="PF08447">
    <property type="entry name" value="PAS_3"/>
    <property type="match status" value="1"/>
</dbReference>
<name>A0ABZ3HAW9_9BACT</name>
<dbReference type="EMBL" id="CP147920">
    <property type="protein sequence ID" value="XAU15384.1"/>
    <property type="molecule type" value="Genomic_DNA"/>
</dbReference>
<dbReference type="InterPro" id="IPR000014">
    <property type="entry name" value="PAS"/>
</dbReference>
<protein>
    <submittedName>
        <fullName evidence="2">PAS domain-containing protein</fullName>
    </submittedName>
</protein>
<evidence type="ECO:0000313" key="3">
    <source>
        <dbReference type="Proteomes" id="UP001447842"/>
    </source>
</evidence>
<evidence type="ECO:0000313" key="2">
    <source>
        <dbReference type="EMBL" id="XAU15384.1"/>
    </source>
</evidence>
<dbReference type="NCBIfam" id="TIGR00229">
    <property type="entry name" value="sensory_box"/>
    <property type="match status" value="1"/>
</dbReference>
<sequence>MSEKFQLKPLDIEVPVDSKREILSETDVMGKIVYANEYFVELSGYPEEELMGKPHNIVRHPDMPKTVFKLLWDALKAGKEYKAIVKNRRKDGKYYWVYSEYKPLFNEHKQIRGYRSHRWPVPKKVLDEVETLYAKLLDLEQTKTQRDAEMFLELKLHNDGFHDYSAYIDDIFHKKLSGMFGFFGKLFGKK</sequence>
<reference evidence="2 3" key="1">
    <citation type="submission" date="2024-03" db="EMBL/GenBank/DDBJ databases">
        <title>Sulfurimonas sp. HSL3-1.</title>
        <authorList>
            <person name="Wang S."/>
        </authorList>
    </citation>
    <scope>NUCLEOTIDE SEQUENCE [LARGE SCALE GENOMIC DNA]</scope>
    <source>
        <strain evidence="2 3">HSL3-1</strain>
    </source>
</reference>
<dbReference type="Proteomes" id="UP001447842">
    <property type="component" value="Chromosome"/>
</dbReference>
<accession>A0ABZ3HAW9</accession>
<feature type="domain" description="PAS" evidence="1">
    <location>
        <begin position="27"/>
        <end position="78"/>
    </location>
</feature>
<dbReference type="SMART" id="SM00091">
    <property type="entry name" value="PAS"/>
    <property type="match status" value="1"/>
</dbReference>